<evidence type="ECO:0000313" key="1">
    <source>
        <dbReference type="EMBL" id="GAA4965993.1"/>
    </source>
</evidence>
<accession>A0ABP9HB53</accession>
<name>A0ABP9HB53_9ACTN</name>
<keyword evidence="2" id="KW-1185">Reference proteome</keyword>
<proteinExistence type="predicted"/>
<dbReference type="CDD" id="cd00761">
    <property type="entry name" value="Glyco_tranf_GTA_type"/>
    <property type="match status" value="1"/>
</dbReference>
<dbReference type="EMBL" id="BAABIL010000067">
    <property type="protein sequence ID" value="GAA4965993.1"/>
    <property type="molecule type" value="Genomic_DNA"/>
</dbReference>
<sequence>MLAFITSVRHPRNSSDYGRVEELLRHTLASVCRQTCDDFTVVVACNRVPAGTFDPRVEFVVVDFPPPVTTAGPRTGREAVLRDKGTKMAVALLAAQRHRPDYVMKFDADDFVSRRLAEFTSGGSGPGWYVDEGFVVSADTLLITGCADFNSRCGTSEIVANRMYDLPTDLPPLDAGQDELSARLGTRLVRDLLGSHRSTVSHFAAAGSPLQPVPFPAAVYAIATGENHSGRTWMDRGRPVTRAQAEEFGIAHLRHPRAWVALARQEAARAGSRLRPRTGHPGPGATG</sequence>
<protein>
    <submittedName>
        <fullName evidence="1">Glycosyltransferase family A protein</fullName>
    </submittedName>
</protein>
<gene>
    <name evidence="1" type="ORF">GCM10023225_06340</name>
</gene>
<dbReference type="RefSeq" id="WP_345710884.1">
    <property type="nucleotide sequence ID" value="NZ_BAABIL010000067.1"/>
</dbReference>
<comment type="caution">
    <text evidence="1">The sequence shown here is derived from an EMBL/GenBank/DDBJ whole genome shotgun (WGS) entry which is preliminary data.</text>
</comment>
<dbReference type="InterPro" id="IPR029044">
    <property type="entry name" value="Nucleotide-diphossugar_trans"/>
</dbReference>
<dbReference type="SUPFAM" id="SSF53448">
    <property type="entry name" value="Nucleotide-diphospho-sugar transferases"/>
    <property type="match status" value="1"/>
</dbReference>
<reference evidence="2" key="1">
    <citation type="journal article" date="2019" name="Int. J. Syst. Evol. Microbiol.">
        <title>The Global Catalogue of Microorganisms (GCM) 10K type strain sequencing project: providing services to taxonomists for standard genome sequencing and annotation.</title>
        <authorList>
            <consortium name="The Broad Institute Genomics Platform"/>
            <consortium name="The Broad Institute Genome Sequencing Center for Infectious Disease"/>
            <person name="Wu L."/>
            <person name="Ma J."/>
        </authorList>
    </citation>
    <scope>NUCLEOTIDE SEQUENCE [LARGE SCALE GENOMIC DNA]</scope>
    <source>
        <strain evidence="2">JCM 18126</strain>
    </source>
</reference>
<evidence type="ECO:0000313" key="2">
    <source>
        <dbReference type="Proteomes" id="UP001501195"/>
    </source>
</evidence>
<dbReference type="Proteomes" id="UP001501195">
    <property type="component" value="Unassembled WGS sequence"/>
</dbReference>
<organism evidence="1 2">
    <name type="scientific">Kineococcus glutinatus</name>
    <dbReference type="NCBI Taxonomy" id="1070872"/>
    <lineage>
        <taxon>Bacteria</taxon>
        <taxon>Bacillati</taxon>
        <taxon>Actinomycetota</taxon>
        <taxon>Actinomycetes</taxon>
        <taxon>Kineosporiales</taxon>
        <taxon>Kineosporiaceae</taxon>
        <taxon>Kineococcus</taxon>
    </lineage>
</organism>